<evidence type="ECO:0000313" key="2">
    <source>
        <dbReference type="Proteomes" id="UP000176221"/>
    </source>
</evidence>
<dbReference type="Proteomes" id="UP000176221">
    <property type="component" value="Unassembled WGS sequence"/>
</dbReference>
<dbReference type="EMBL" id="MHRX01000018">
    <property type="protein sequence ID" value="OHA34051.1"/>
    <property type="molecule type" value="Genomic_DNA"/>
</dbReference>
<protein>
    <recommendedName>
        <fullName evidence="3">Type II secretion system protein GspG C-terminal domain-containing protein</fullName>
    </recommendedName>
</protein>
<gene>
    <name evidence="1" type="ORF">A2928_02590</name>
</gene>
<dbReference type="Pfam" id="PF07963">
    <property type="entry name" value="N_methyl"/>
    <property type="match status" value="1"/>
</dbReference>
<proteinExistence type="predicted"/>
<reference evidence="1 2" key="1">
    <citation type="journal article" date="2016" name="Nat. Commun.">
        <title>Thousands of microbial genomes shed light on interconnected biogeochemical processes in an aquifer system.</title>
        <authorList>
            <person name="Anantharaman K."/>
            <person name="Brown C.T."/>
            <person name="Hug L.A."/>
            <person name="Sharon I."/>
            <person name="Castelle C.J."/>
            <person name="Probst A.J."/>
            <person name="Thomas B.C."/>
            <person name="Singh A."/>
            <person name="Wilkins M.J."/>
            <person name="Karaoz U."/>
            <person name="Brodie E.L."/>
            <person name="Williams K.H."/>
            <person name="Hubbard S.S."/>
            <person name="Banfield J.F."/>
        </authorList>
    </citation>
    <scope>NUCLEOTIDE SEQUENCE [LARGE SCALE GENOMIC DNA]</scope>
</reference>
<organism evidence="1 2">
    <name type="scientific">Candidatus Taylorbacteria bacterium RIFCSPLOWO2_01_FULL_45_15b</name>
    <dbReference type="NCBI Taxonomy" id="1802319"/>
    <lineage>
        <taxon>Bacteria</taxon>
        <taxon>Candidatus Tayloriibacteriota</taxon>
    </lineage>
</organism>
<dbReference type="NCBIfam" id="TIGR02532">
    <property type="entry name" value="IV_pilin_GFxxxE"/>
    <property type="match status" value="1"/>
</dbReference>
<name>A0A1G2NF93_9BACT</name>
<dbReference type="STRING" id="1802319.A2928_02590"/>
<dbReference type="InterPro" id="IPR045584">
    <property type="entry name" value="Pilin-like"/>
</dbReference>
<evidence type="ECO:0000313" key="1">
    <source>
        <dbReference type="EMBL" id="OHA34051.1"/>
    </source>
</evidence>
<dbReference type="SUPFAM" id="SSF54523">
    <property type="entry name" value="Pili subunits"/>
    <property type="match status" value="1"/>
</dbReference>
<sequence length="184" mass="19308">MGYFSKNKMRGFTVIELLVVISIIALLSSVAISAATIARTKAKEGRARTEIGQLVRAILIAQGEQSQPLRGISGTVNPITTANNTGTISGTPCLTTISTAGCQTRWDTALANIQTATNGTFTNAASFTKDPWNNPYVLVEREGVGAVGNDPLSCAVKDTLSSYGNSSDPGDDITFSIPLSGYCQ</sequence>
<accession>A0A1G2NF93</accession>
<evidence type="ECO:0008006" key="3">
    <source>
        <dbReference type="Google" id="ProtNLM"/>
    </source>
</evidence>
<dbReference type="InterPro" id="IPR012902">
    <property type="entry name" value="N_methyl_site"/>
</dbReference>
<comment type="caution">
    <text evidence="1">The sequence shown here is derived from an EMBL/GenBank/DDBJ whole genome shotgun (WGS) entry which is preliminary data.</text>
</comment>
<dbReference type="AlphaFoldDB" id="A0A1G2NF93"/>
<dbReference type="Gene3D" id="3.30.700.10">
    <property type="entry name" value="Glycoprotein, Type 4 Pilin"/>
    <property type="match status" value="1"/>
</dbReference>